<feature type="domain" description="ABC-type glycine betaine transport system substrate-binding" evidence="2">
    <location>
        <begin position="33"/>
        <end position="284"/>
    </location>
</feature>
<comment type="caution">
    <text evidence="3">The sequence shown here is derived from an EMBL/GenBank/DDBJ whole genome shotgun (WGS) entry which is preliminary data.</text>
</comment>
<dbReference type="Gene3D" id="3.40.190.10">
    <property type="entry name" value="Periplasmic binding protein-like II"/>
    <property type="match status" value="1"/>
</dbReference>
<dbReference type="InterPro" id="IPR007210">
    <property type="entry name" value="ABC_Gly_betaine_transp_sub-bd"/>
</dbReference>
<reference evidence="3 4" key="1">
    <citation type="submission" date="2022-01" db="EMBL/GenBank/DDBJ databases">
        <authorList>
            <person name="Won M."/>
            <person name="Kim S.-J."/>
            <person name="Kwon S.-W."/>
        </authorList>
    </citation>
    <scope>NUCLEOTIDE SEQUENCE [LARGE SCALE GENOMIC DNA]</scope>
    <source>
        <strain evidence="3 4">KCTC 23505</strain>
    </source>
</reference>
<dbReference type="SUPFAM" id="SSF53850">
    <property type="entry name" value="Periplasmic binding protein-like II"/>
    <property type="match status" value="1"/>
</dbReference>
<dbReference type="Proteomes" id="UP001521209">
    <property type="component" value="Unassembled WGS sequence"/>
</dbReference>
<name>A0ABS9DQY3_9PROT</name>
<gene>
    <name evidence="3" type="ORF">L2A60_00450</name>
</gene>
<organism evidence="3 4">
    <name type="scientific">Acidiphilium iwatense</name>
    <dbReference type="NCBI Taxonomy" id="768198"/>
    <lineage>
        <taxon>Bacteria</taxon>
        <taxon>Pseudomonadati</taxon>
        <taxon>Pseudomonadota</taxon>
        <taxon>Alphaproteobacteria</taxon>
        <taxon>Acetobacterales</taxon>
        <taxon>Acidocellaceae</taxon>
        <taxon>Acidiphilium</taxon>
    </lineage>
</organism>
<feature type="chain" id="PRO_5045169096" evidence="1">
    <location>
        <begin position="27"/>
        <end position="315"/>
    </location>
</feature>
<keyword evidence="4" id="KW-1185">Reference proteome</keyword>
<keyword evidence="1" id="KW-0732">Signal</keyword>
<dbReference type="InterPro" id="IPR017783">
    <property type="entry name" value="ABC_choline_sub-bd"/>
</dbReference>
<evidence type="ECO:0000259" key="2">
    <source>
        <dbReference type="Pfam" id="PF04069"/>
    </source>
</evidence>
<protein>
    <submittedName>
        <fullName evidence="3">Glycine/betaine ABC transporter substrate-binding protein</fullName>
    </submittedName>
</protein>
<feature type="signal peptide" evidence="1">
    <location>
        <begin position="1"/>
        <end position="26"/>
    </location>
</feature>
<sequence>MPRQYRTLVWLGAINVAMLITVTARADPASCKVVKMGQPSWTDIRVTDALAGTVLDAIGYHQKIEHLAVPIIYQALKNQQIDVFQGNWMPAQKHFVKSYQGGFERLGTNLSGAKFTLAVPEYVAAAGVHNISDLNKHAAKFDHKIYGIGPGAPADQNIRKMIAANADGLKGWKLVASSEVGMLSEVSRDVARHRWIAFLAWEPNPMNVRYHITYLKGGAAYFGPHYGQATVYTLGRPGFSRQCPNLAHLFGQLKFNVAMENLMMVPVAKGKVSAKHEAVDYLKQHPQLLQSWLKGVKTASGQKALPAAEQALGIK</sequence>
<dbReference type="Pfam" id="PF04069">
    <property type="entry name" value="OpuAC"/>
    <property type="match status" value="1"/>
</dbReference>
<dbReference type="EMBL" id="JAKGBZ010000001">
    <property type="protein sequence ID" value="MCF3945154.1"/>
    <property type="molecule type" value="Genomic_DNA"/>
</dbReference>
<accession>A0ABS9DQY3</accession>
<proteinExistence type="predicted"/>
<evidence type="ECO:0000313" key="4">
    <source>
        <dbReference type="Proteomes" id="UP001521209"/>
    </source>
</evidence>
<evidence type="ECO:0000256" key="1">
    <source>
        <dbReference type="SAM" id="SignalP"/>
    </source>
</evidence>
<evidence type="ECO:0000313" key="3">
    <source>
        <dbReference type="EMBL" id="MCF3945154.1"/>
    </source>
</evidence>
<dbReference type="Gene3D" id="3.40.190.100">
    <property type="entry name" value="Glycine betaine-binding periplasmic protein, domain 2"/>
    <property type="match status" value="1"/>
</dbReference>
<dbReference type="CDD" id="cd13640">
    <property type="entry name" value="PBP2_ChoX"/>
    <property type="match status" value="1"/>
</dbReference>